<organism evidence="5 6">
    <name type="scientific">Candidatus Dechloromonas phosphorivorans</name>
    <dbReference type="NCBI Taxonomy" id="2899244"/>
    <lineage>
        <taxon>Bacteria</taxon>
        <taxon>Pseudomonadati</taxon>
        <taxon>Pseudomonadota</taxon>
        <taxon>Betaproteobacteria</taxon>
        <taxon>Rhodocyclales</taxon>
        <taxon>Azonexaceae</taxon>
        <taxon>Dechloromonas</taxon>
    </lineage>
</organism>
<evidence type="ECO:0000313" key="6">
    <source>
        <dbReference type="Proteomes" id="UP000739411"/>
    </source>
</evidence>
<evidence type="ECO:0000259" key="4">
    <source>
        <dbReference type="Pfam" id="PF13458"/>
    </source>
</evidence>
<gene>
    <name evidence="5" type="ORF">IPJ38_18535</name>
</gene>
<comment type="caution">
    <text evidence="5">The sequence shown here is derived from an EMBL/GenBank/DDBJ whole genome shotgun (WGS) entry which is preliminary data.</text>
</comment>
<dbReference type="SUPFAM" id="SSF53822">
    <property type="entry name" value="Periplasmic binding protein-like I"/>
    <property type="match status" value="1"/>
</dbReference>
<feature type="signal peptide" evidence="3">
    <location>
        <begin position="1"/>
        <end position="29"/>
    </location>
</feature>
<dbReference type="InterPro" id="IPR028082">
    <property type="entry name" value="Peripla_BP_I"/>
</dbReference>
<name>A0A935K0I2_9RHOO</name>
<evidence type="ECO:0000313" key="5">
    <source>
        <dbReference type="EMBL" id="MBK7416800.1"/>
    </source>
</evidence>
<proteinExistence type="inferred from homology"/>
<comment type="similarity">
    <text evidence="1">Belongs to the leucine-binding protein family.</text>
</comment>
<dbReference type="Gene3D" id="3.40.50.2300">
    <property type="match status" value="2"/>
</dbReference>
<reference evidence="5 6" key="1">
    <citation type="submission" date="2020-10" db="EMBL/GenBank/DDBJ databases">
        <title>Connecting structure to function with the recovery of over 1000 high-quality activated sludge metagenome-assembled genomes encoding full-length rRNA genes using long-read sequencing.</title>
        <authorList>
            <person name="Singleton C.M."/>
            <person name="Petriglieri F."/>
            <person name="Kristensen J.M."/>
            <person name="Kirkegaard R.H."/>
            <person name="Michaelsen T.Y."/>
            <person name="Andersen M.H."/>
            <person name="Karst S.M."/>
            <person name="Dueholm M.S."/>
            <person name="Nielsen P.H."/>
            <person name="Albertsen M."/>
        </authorList>
    </citation>
    <scope>NUCLEOTIDE SEQUENCE [LARGE SCALE GENOMIC DNA]</scope>
    <source>
        <strain evidence="5">EsbW_18-Q3-R4-48_BATAC.463</strain>
    </source>
</reference>
<evidence type="ECO:0000256" key="1">
    <source>
        <dbReference type="ARBA" id="ARBA00010062"/>
    </source>
</evidence>
<evidence type="ECO:0000256" key="2">
    <source>
        <dbReference type="ARBA" id="ARBA00022729"/>
    </source>
</evidence>
<feature type="chain" id="PRO_5036713042" evidence="3">
    <location>
        <begin position="30"/>
        <end position="384"/>
    </location>
</feature>
<dbReference type="AlphaFoldDB" id="A0A935K0I2"/>
<dbReference type="EMBL" id="JADJMS010000046">
    <property type="protein sequence ID" value="MBK7416800.1"/>
    <property type="molecule type" value="Genomic_DNA"/>
</dbReference>
<dbReference type="Proteomes" id="UP000739411">
    <property type="component" value="Unassembled WGS sequence"/>
</dbReference>
<protein>
    <submittedName>
        <fullName evidence="5">ABC transporter substrate-binding protein</fullName>
    </submittedName>
</protein>
<dbReference type="Pfam" id="PF13458">
    <property type="entry name" value="Peripla_BP_6"/>
    <property type="match status" value="1"/>
</dbReference>
<dbReference type="CDD" id="cd06326">
    <property type="entry name" value="PBP1_ABC_ligand_binding-like"/>
    <property type="match status" value="1"/>
</dbReference>
<dbReference type="InterPro" id="IPR028081">
    <property type="entry name" value="Leu-bd"/>
</dbReference>
<dbReference type="PANTHER" id="PTHR47235">
    <property type="entry name" value="BLR6548 PROTEIN"/>
    <property type="match status" value="1"/>
</dbReference>
<sequence length="384" mass="40800">MTSASRFSVRYRQLLAGFLALFASASLLAEPGVGANEIIIGQSIALQGGKNSYGVAAAEGSKLYFDMINASGGVHGRKIVTRVLDDDNKADNAQANARKLIADGAFILFGSIEGGPSTAVMSVANQQKVPFFGPMAGSPTLRRPFQHFVFPVRAEHRDEFRALMTWGKSTGLTTLGFLHADTEVGQGHLENVKLIAADLGMKIVATIPFKGDVSDAQIAEMVKVIADKKPDMLINHGSGGLYQKLIAKAKAARLTTSFMGVNSGSTQIAQGLGPLAAGLVFSQVVPNPLERKHLISREYQDAVRKAGAKQEYSYGALEGFMTAKALVMALRATGRDLSRSGLLTTLESARFDLGGVPVRYTAGDHEGSGFVDLSIVGRDGKFVH</sequence>
<evidence type="ECO:0000256" key="3">
    <source>
        <dbReference type="SAM" id="SignalP"/>
    </source>
</evidence>
<keyword evidence="2 3" id="KW-0732">Signal</keyword>
<dbReference type="PANTHER" id="PTHR47235:SF1">
    <property type="entry name" value="BLR6548 PROTEIN"/>
    <property type="match status" value="1"/>
</dbReference>
<accession>A0A935K0I2</accession>
<feature type="domain" description="Leucine-binding protein" evidence="4">
    <location>
        <begin position="38"/>
        <end position="368"/>
    </location>
</feature>